<evidence type="ECO:0000256" key="7">
    <source>
        <dbReference type="ARBA" id="ARBA00022807"/>
    </source>
</evidence>
<keyword evidence="11" id="KW-1185">Reference proteome</keyword>
<dbReference type="InterPro" id="IPR001394">
    <property type="entry name" value="Peptidase_C19_UCH"/>
</dbReference>
<evidence type="ECO:0000313" key="10">
    <source>
        <dbReference type="EMBL" id="TFY56337.1"/>
    </source>
</evidence>
<sequence length="394" mass="44069">MTTDDSSTSLSLEEKYALVEEKRKGQMKEGETWYLVSRQWFRRWQKAMTGEQDKEGGVDEQDLGPVDNSALLDTSGQLIKAPVEGVHVEFVPEDVWELLVSWYGKPNHTIRRQVVTLGIFQETCLELHPLRLKVFRLTDNLDSTETSGTSEHVIYVSSTRQVKDVLQDLARAIHPSLSEEFRVWRVTSGDDLDGTEYPSGLLLQQNTEILEPSDQTLPDALIESEDSFVVEFAQDGKWIMTELPPLATQGGGFFGDAAVSTTVSLANEPGALGLGNLGNTCFMNSALQCLSHIQELSDYFTTGAFEGELNRENPLGMKGAIAETFGALLRRIWSTTSPVGAYSPRQFKSILQRFAPQFSGYHQQDSQELVAFLLDGLHEDLNRVKERPYVEKPD</sequence>
<keyword evidence="5" id="KW-0833">Ubl conjugation pathway</keyword>
<feature type="domain" description="USP" evidence="8">
    <location>
        <begin position="272"/>
        <end position="394"/>
    </location>
</feature>
<dbReference type="Pfam" id="PF00443">
    <property type="entry name" value="UCH"/>
    <property type="match status" value="1"/>
</dbReference>
<evidence type="ECO:0000259" key="8">
    <source>
        <dbReference type="PROSITE" id="PS50235"/>
    </source>
</evidence>
<dbReference type="PROSITE" id="PS51283">
    <property type="entry name" value="DUSP"/>
    <property type="match status" value="1"/>
</dbReference>
<dbReference type="InterPro" id="IPR028889">
    <property type="entry name" value="USP"/>
</dbReference>
<dbReference type="OrthoDB" id="292964at2759"/>
<dbReference type="SMART" id="SM00695">
    <property type="entry name" value="DUSP"/>
    <property type="match status" value="1"/>
</dbReference>
<name>A0A4Y9Y426_9AGAM</name>
<dbReference type="Proteomes" id="UP000298327">
    <property type="component" value="Unassembled WGS sequence"/>
</dbReference>
<feature type="domain" description="DUSP" evidence="9">
    <location>
        <begin position="10"/>
        <end position="115"/>
    </location>
</feature>
<dbReference type="InterPro" id="IPR050185">
    <property type="entry name" value="Ub_carboxyl-term_hydrolase"/>
</dbReference>
<protein>
    <recommendedName>
        <fullName evidence="3">ubiquitinyl hydrolase 1</fullName>
        <ecNumber evidence="3">3.4.19.12</ecNumber>
    </recommendedName>
</protein>
<dbReference type="AlphaFoldDB" id="A0A4Y9Y426"/>
<keyword evidence="6" id="KW-0378">Hydrolase</keyword>
<dbReference type="SUPFAM" id="SSF54001">
    <property type="entry name" value="Cysteine proteinases"/>
    <property type="match status" value="1"/>
</dbReference>
<evidence type="ECO:0000256" key="6">
    <source>
        <dbReference type="ARBA" id="ARBA00022801"/>
    </source>
</evidence>
<dbReference type="Gene3D" id="3.90.70.10">
    <property type="entry name" value="Cysteine proteinases"/>
    <property type="match status" value="1"/>
</dbReference>
<evidence type="ECO:0000256" key="3">
    <source>
        <dbReference type="ARBA" id="ARBA00012759"/>
    </source>
</evidence>
<dbReference type="EMBL" id="SEOQ01000836">
    <property type="protein sequence ID" value="TFY56337.1"/>
    <property type="molecule type" value="Genomic_DNA"/>
</dbReference>
<dbReference type="GO" id="GO:0006508">
    <property type="term" value="P:proteolysis"/>
    <property type="evidence" value="ECO:0007669"/>
    <property type="project" value="UniProtKB-KW"/>
</dbReference>
<evidence type="ECO:0000256" key="5">
    <source>
        <dbReference type="ARBA" id="ARBA00022786"/>
    </source>
</evidence>
<comment type="caution">
    <text evidence="10">The sequence shown here is derived from an EMBL/GenBank/DDBJ whole genome shotgun (WGS) entry which is preliminary data.</text>
</comment>
<evidence type="ECO:0000259" key="9">
    <source>
        <dbReference type="PROSITE" id="PS51283"/>
    </source>
</evidence>
<organism evidence="10 11">
    <name type="scientific">Dentipellis fragilis</name>
    <dbReference type="NCBI Taxonomy" id="205917"/>
    <lineage>
        <taxon>Eukaryota</taxon>
        <taxon>Fungi</taxon>
        <taxon>Dikarya</taxon>
        <taxon>Basidiomycota</taxon>
        <taxon>Agaricomycotina</taxon>
        <taxon>Agaricomycetes</taxon>
        <taxon>Russulales</taxon>
        <taxon>Hericiaceae</taxon>
        <taxon>Dentipellis</taxon>
    </lineage>
</organism>
<dbReference type="PANTHER" id="PTHR21646">
    <property type="entry name" value="UBIQUITIN CARBOXYL-TERMINAL HYDROLASE"/>
    <property type="match status" value="1"/>
</dbReference>
<evidence type="ECO:0000256" key="2">
    <source>
        <dbReference type="ARBA" id="ARBA00009085"/>
    </source>
</evidence>
<comment type="catalytic activity">
    <reaction evidence="1">
        <text>Thiol-dependent hydrolysis of ester, thioester, amide, peptide and isopeptide bonds formed by the C-terminal Gly of ubiquitin (a 76-residue protein attached to proteins as an intracellular targeting signal).</text>
        <dbReference type="EC" id="3.4.19.12"/>
    </reaction>
</comment>
<reference evidence="10 11" key="1">
    <citation type="submission" date="2019-02" db="EMBL/GenBank/DDBJ databases">
        <title>Genome sequencing of the rare red list fungi Dentipellis fragilis.</title>
        <authorList>
            <person name="Buettner E."/>
            <person name="Kellner H."/>
        </authorList>
    </citation>
    <scope>NUCLEOTIDE SEQUENCE [LARGE SCALE GENOMIC DNA]</scope>
    <source>
        <strain evidence="10 11">DSM 105465</strain>
    </source>
</reference>
<dbReference type="SUPFAM" id="SSF143791">
    <property type="entry name" value="DUSP-like"/>
    <property type="match status" value="1"/>
</dbReference>
<gene>
    <name evidence="10" type="ORF">EVG20_g8964</name>
</gene>
<evidence type="ECO:0000256" key="4">
    <source>
        <dbReference type="ARBA" id="ARBA00022670"/>
    </source>
</evidence>
<comment type="similarity">
    <text evidence="2">Belongs to the peptidase C19 family.</text>
</comment>
<proteinExistence type="inferred from homology"/>
<dbReference type="PANTHER" id="PTHR21646:SF24">
    <property type="entry name" value="UBIQUITIN CARBOXYL-TERMINAL HYDROLASE"/>
    <property type="match status" value="1"/>
</dbReference>
<dbReference type="GO" id="GO:0016579">
    <property type="term" value="P:protein deubiquitination"/>
    <property type="evidence" value="ECO:0007669"/>
    <property type="project" value="InterPro"/>
</dbReference>
<keyword evidence="7" id="KW-0788">Thiol protease</keyword>
<dbReference type="STRING" id="205917.A0A4Y9Y426"/>
<dbReference type="InterPro" id="IPR038765">
    <property type="entry name" value="Papain-like_cys_pep_sf"/>
</dbReference>
<dbReference type="GO" id="GO:0004843">
    <property type="term" value="F:cysteine-type deubiquitinase activity"/>
    <property type="evidence" value="ECO:0007669"/>
    <property type="project" value="UniProtKB-EC"/>
</dbReference>
<dbReference type="Pfam" id="PF06337">
    <property type="entry name" value="DUSP"/>
    <property type="match status" value="1"/>
</dbReference>
<dbReference type="InterPro" id="IPR035927">
    <property type="entry name" value="DUSP-like_sf"/>
</dbReference>
<dbReference type="InterPro" id="IPR006615">
    <property type="entry name" value="Pept_C19_DUSP"/>
</dbReference>
<dbReference type="Gene3D" id="3.30.2230.10">
    <property type="entry name" value="DUSP-like"/>
    <property type="match status" value="1"/>
</dbReference>
<keyword evidence="4" id="KW-0645">Protease</keyword>
<accession>A0A4Y9Y426</accession>
<evidence type="ECO:0000313" key="11">
    <source>
        <dbReference type="Proteomes" id="UP000298327"/>
    </source>
</evidence>
<dbReference type="InterPro" id="IPR018200">
    <property type="entry name" value="USP_CS"/>
</dbReference>
<evidence type="ECO:0000256" key="1">
    <source>
        <dbReference type="ARBA" id="ARBA00000707"/>
    </source>
</evidence>
<dbReference type="PROSITE" id="PS50235">
    <property type="entry name" value="USP_3"/>
    <property type="match status" value="1"/>
</dbReference>
<dbReference type="EC" id="3.4.19.12" evidence="3"/>
<dbReference type="PROSITE" id="PS00972">
    <property type="entry name" value="USP_1"/>
    <property type="match status" value="1"/>
</dbReference>